<name>A0ABR3UEI9_9PLEO</name>
<evidence type="ECO:0000313" key="2">
    <source>
        <dbReference type="EMBL" id="KAL1794001.1"/>
    </source>
</evidence>
<feature type="compositionally biased region" description="Basic and acidic residues" evidence="1">
    <location>
        <begin position="156"/>
        <end position="165"/>
    </location>
</feature>
<dbReference type="Proteomes" id="UP001578633">
    <property type="component" value="Chromosome 7"/>
</dbReference>
<accession>A0ABR3UEI9</accession>
<keyword evidence="3" id="KW-1185">Reference proteome</keyword>
<proteinExistence type="predicted"/>
<organism evidence="2 3">
    <name type="scientific">Alternaria dauci</name>
    <dbReference type="NCBI Taxonomy" id="48095"/>
    <lineage>
        <taxon>Eukaryota</taxon>
        <taxon>Fungi</taxon>
        <taxon>Dikarya</taxon>
        <taxon>Ascomycota</taxon>
        <taxon>Pezizomycotina</taxon>
        <taxon>Dothideomycetes</taxon>
        <taxon>Pleosporomycetidae</taxon>
        <taxon>Pleosporales</taxon>
        <taxon>Pleosporineae</taxon>
        <taxon>Pleosporaceae</taxon>
        <taxon>Alternaria</taxon>
        <taxon>Alternaria sect. Porri</taxon>
    </lineage>
</organism>
<feature type="compositionally biased region" description="Basic residues" evidence="1">
    <location>
        <begin position="144"/>
        <end position="155"/>
    </location>
</feature>
<dbReference type="RefSeq" id="XP_069304585.1">
    <property type="nucleotide sequence ID" value="XM_069453567.1"/>
</dbReference>
<protein>
    <recommendedName>
        <fullName evidence="4">High mobility group protein B1</fullName>
    </recommendedName>
</protein>
<reference evidence="2 3" key="1">
    <citation type="submission" date="2024-09" db="EMBL/GenBank/DDBJ databases">
        <title>T2T genomes of carrot and Alternaria dauci and their utility for understanding host-pathogen interaction during carrot leaf blight disease.</title>
        <authorList>
            <person name="Liu W."/>
            <person name="Xu S."/>
            <person name="Ou C."/>
            <person name="Liu X."/>
            <person name="Zhuang F."/>
            <person name="Deng X.W."/>
        </authorList>
    </citation>
    <scope>NUCLEOTIDE SEQUENCE [LARGE SCALE GENOMIC DNA]</scope>
    <source>
        <strain evidence="2 3">A2016</strain>
    </source>
</reference>
<evidence type="ECO:0000256" key="1">
    <source>
        <dbReference type="SAM" id="MobiDB-lite"/>
    </source>
</evidence>
<comment type="caution">
    <text evidence="2">The sequence shown here is derived from an EMBL/GenBank/DDBJ whole genome shotgun (WGS) entry which is preliminary data.</text>
</comment>
<evidence type="ECO:0008006" key="4">
    <source>
        <dbReference type="Google" id="ProtNLM"/>
    </source>
</evidence>
<evidence type="ECO:0000313" key="3">
    <source>
        <dbReference type="Proteomes" id="UP001578633"/>
    </source>
</evidence>
<feature type="region of interest" description="Disordered" evidence="1">
    <location>
        <begin position="90"/>
        <end position="172"/>
    </location>
</feature>
<gene>
    <name evidence="2" type="ORF">ACET3X_007422</name>
</gene>
<dbReference type="EMBL" id="JBHGVX010000007">
    <property type="protein sequence ID" value="KAL1794001.1"/>
    <property type="molecule type" value="Genomic_DNA"/>
</dbReference>
<sequence>MSDEEQKNPSKAASSGGAWSEQEKIAYLMVLCEHAAGTDKFEAKTNAGAFCPTMVHHAYIYCQTCPVPAGRTPLSCRKFILRMKEKHKEDMERIKNGVPLGPAAGEGVGATREKPKTTPKKRKSKIVEGADADGEAEGAEGSPKKKATPRSRKKKNEAVEVKNEWIEDEEMV</sequence>
<dbReference type="GeneID" id="96087744"/>